<keyword evidence="1" id="KW-0472">Membrane</keyword>
<dbReference type="AlphaFoldDB" id="A0A379DKK1"/>
<evidence type="ECO:0000313" key="2">
    <source>
        <dbReference type="EMBL" id="SUB78507.1"/>
    </source>
</evidence>
<reference evidence="2 3" key="1">
    <citation type="submission" date="2018-06" db="EMBL/GenBank/DDBJ databases">
        <authorList>
            <consortium name="Pathogen Informatics"/>
            <person name="Doyle S."/>
        </authorList>
    </citation>
    <scope>NUCLEOTIDE SEQUENCE [LARGE SCALE GENOMIC DNA]</scope>
    <source>
        <strain evidence="2 3">NCTC13100</strain>
    </source>
</reference>
<dbReference type="Proteomes" id="UP000254263">
    <property type="component" value="Unassembled WGS sequence"/>
</dbReference>
<evidence type="ECO:0000313" key="3">
    <source>
        <dbReference type="Proteomes" id="UP000254263"/>
    </source>
</evidence>
<organism evidence="2 3">
    <name type="scientific">Porphyromonas macacae</name>
    <dbReference type="NCBI Taxonomy" id="28115"/>
    <lineage>
        <taxon>Bacteria</taxon>
        <taxon>Pseudomonadati</taxon>
        <taxon>Bacteroidota</taxon>
        <taxon>Bacteroidia</taxon>
        <taxon>Bacteroidales</taxon>
        <taxon>Porphyromonadaceae</taxon>
        <taxon>Porphyromonas</taxon>
    </lineage>
</organism>
<keyword evidence="1" id="KW-0812">Transmembrane</keyword>
<proteinExistence type="predicted"/>
<name>A0A379DKK1_9PORP</name>
<gene>
    <name evidence="2" type="ORF">NCTC13100_01685</name>
</gene>
<evidence type="ECO:0000256" key="1">
    <source>
        <dbReference type="SAM" id="Phobius"/>
    </source>
</evidence>
<keyword evidence="1" id="KW-1133">Transmembrane helix</keyword>
<accession>A0A379DKK1</accession>
<protein>
    <submittedName>
        <fullName evidence="2">Uncharacterized protein</fullName>
    </submittedName>
</protein>
<sequence length="55" mass="6792">MGHFQWHSKYYLFYQSCFYFIMLNAQIYHVLCKREIFGSKVFKKTGFTSLFYIMV</sequence>
<feature type="transmembrane region" description="Helical" evidence="1">
    <location>
        <begin position="12"/>
        <end position="31"/>
    </location>
</feature>
<dbReference type="EMBL" id="UGTI01000001">
    <property type="protein sequence ID" value="SUB78507.1"/>
    <property type="molecule type" value="Genomic_DNA"/>
</dbReference>